<dbReference type="Pfam" id="PF03374">
    <property type="entry name" value="ANT"/>
    <property type="match status" value="1"/>
</dbReference>
<dbReference type="InterPro" id="IPR005039">
    <property type="entry name" value="Ant_C"/>
</dbReference>
<evidence type="ECO:0000259" key="1">
    <source>
        <dbReference type="Pfam" id="PF03374"/>
    </source>
</evidence>
<reference evidence="3 4" key="1">
    <citation type="submission" date="2020-02" db="EMBL/GenBank/DDBJ databases">
        <title>Characterization of phylogenetic diversity of novel bifidobacterial species isolated in Czech ZOOs.</title>
        <authorList>
            <person name="Lugli G.A."/>
            <person name="Vera N.B."/>
            <person name="Ventura M."/>
        </authorList>
    </citation>
    <scope>NUCLEOTIDE SEQUENCE [LARGE SCALE GENOMIC DNA]</scope>
    <source>
        <strain evidence="3 4">DSM 109959</strain>
    </source>
</reference>
<dbReference type="Pfam" id="PF10547">
    <property type="entry name" value="P22_AR_N"/>
    <property type="match status" value="1"/>
</dbReference>
<dbReference type="InterPro" id="IPR018875">
    <property type="entry name" value="Antirepressor_Ant_N"/>
</dbReference>
<organism evidence="3 4">
    <name type="scientific">Bifidobacterium olomucense</name>
    <dbReference type="NCBI Taxonomy" id="2675324"/>
    <lineage>
        <taxon>Bacteria</taxon>
        <taxon>Bacillati</taxon>
        <taxon>Actinomycetota</taxon>
        <taxon>Actinomycetes</taxon>
        <taxon>Bifidobacteriales</taxon>
        <taxon>Bifidobacteriaceae</taxon>
        <taxon>Bifidobacterium</taxon>
    </lineage>
</organism>
<gene>
    <name evidence="3" type="ORF">G1C97_1066</name>
</gene>
<comment type="caution">
    <text evidence="3">The sequence shown here is derived from an EMBL/GenBank/DDBJ whole genome shotgun (WGS) entry which is preliminary data.</text>
</comment>
<evidence type="ECO:0000313" key="4">
    <source>
        <dbReference type="Proteomes" id="UP000543419"/>
    </source>
</evidence>
<evidence type="ECO:0000259" key="2">
    <source>
        <dbReference type="Pfam" id="PF10547"/>
    </source>
</evidence>
<accession>A0A7Y0HXA2</accession>
<dbReference type="RefSeq" id="WP_169240864.1">
    <property type="nucleotide sequence ID" value="NZ_JAAIIG010000003.1"/>
</dbReference>
<proteinExistence type="predicted"/>
<protein>
    <submittedName>
        <fullName evidence="3">Antirepressor</fullName>
    </submittedName>
</protein>
<sequence length="292" mass="33323">MSQQIQNIPFHGDTIEAVMSEGKWFASLRRMCENLGVAYAAQYVKLKEKPWATISIIETVGADGKSREMTMIDRRTMTMWLAGINASKVREDLRPKIEAYQCEAADVLDRYFNEDATSIMVKALMTPAAVAKLLTAYDNQMKENARLVVRNAELEPKAKALDDFTETGEAMTLRDAASLLCNMGCEIKESELRQWMLSHNWIYRKGKAYKAYHDRLAAKHLKYSHSQRLGQHRDGTMFEFEPTVYVTRRGLTLLHQRLSTERLNLTLDEANRVKPGDFQPMLLSPNTVNPIA</sequence>
<keyword evidence="4" id="KW-1185">Reference proteome</keyword>
<dbReference type="PRINTS" id="PR01994">
    <property type="entry name" value="ANTIREPRESSR"/>
</dbReference>
<dbReference type="Proteomes" id="UP000543419">
    <property type="component" value="Unassembled WGS sequence"/>
</dbReference>
<name>A0A7Y0HXA2_9BIFI</name>
<dbReference type="GO" id="GO:0003677">
    <property type="term" value="F:DNA binding"/>
    <property type="evidence" value="ECO:0007669"/>
    <property type="project" value="InterPro"/>
</dbReference>
<dbReference type="AlphaFoldDB" id="A0A7Y0HXA2"/>
<dbReference type="EMBL" id="JAAIIG010000003">
    <property type="protein sequence ID" value="NMM98117.1"/>
    <property type="molecule type" value="Genomic_DNA"/>
</dbReference>
<evidence type="ECO:0000313" key="3">
    <source>
        <dbReference type="EMBL" id="NMM98117.1"/>
    </source>
</evidence>
<feature type="domain" description="Antirepressor protein ant N-terminal" evidence="2">
    <location>
        <begin position="7"/>
        <end position="115"/>
    </location>
</feature>
<feature type="domain" description="Antirepressor protein C-terminal" evidence="1">
    <location>
        <begin position="151"/>
        <end position="259"/>
    </location>
</feature>